<dbReference type="Gene3D" id="3.40.50.300">
    <property type="entry name" value="P-loop containing nucleotide triphosphate hydrolases"/>
    <property type="match status" value="1"/>
</dbReference>
<evidence type="ECO:0000313" key="2">
    <source>
        <dbReference type="Proteomes" id="UP000602284"/>
    </source>
</evidence>
<keyword evidence="2" id="KW-1185">Reference proteome</keyword>
<dbReference type="PANTHER" id="PTHR37807:SF3">
    <property type="entry name" value="OS07G0160300 PROTEIN"/>
    <property type="match status" value="1"/>
</dbReference>
<organism evidence="1 2">
    <name type="scientific">Tumebacillus amylolyticus</name>
    <dbReference type="NCBI Taxonomy" id="2801339"/>
    <lineage>
        <taxon>Bacteria</taxon>
        <taxon>Bacillati</taxon>
        <taxon>Bacillota</taxon>
        <taxon>Bacilli</taxon>
        <taxon>Bacillales</taxon>
        <taxon>Alicyclobacillaceae</taxon>
        <taxon>Tumebacillus</taxon>
    </lineage>
</organism>
<dbReference type="Pfam" id="PF13671">
    <property type="entry name" value="AAA_33"/>
    <property type="match status" value="1"/>
</dbReference>
<dbReference type="Proteomes" id="UP000602284">
    <property type="component" value="Unassembled WGS sequence"/>
</dbReference>
<reference evidence="1 2" key="1">
    <citation type="submission" date="2021-01" db="EMBL/GenBank/DDBJ databases">
        <title>Tumebacillus sp. strain ITR2 16S ribosomal RNA gene Genome sequencing and assembly.</title>
        <authorList>
            <person name="Kang M."/>
        </authorList>
    </citation>
    <scope>NUCLEOTIDE SEQUENCE [LARGE SCALE GENOMIC DNA]</scope>
    <source>
        <strain evidence="1 2">ITR2</strain>
    </source>
</reference>
<name>A0ABS1JFX4_9BACL</name>
<sequence length="174" mass="19152">MFFLQMSGVPGSGKSTLARALAKKTGAVVLDHDVVKSALLESDGAEFDTRVAGKMSYDIEWALVESFLAQGLSVILDSPCLYTVMVEKGTALAYKHQATYKYVECILEDIHEIDTRLQTRPALTSQNRQVTSKETFLAAFGTSQKPTHTQPLLVDSSRPLDSYLDKVLAYVQES</sequence>
<comment type="caution">
    <text evidence="1">The sequence shown here is derived from an EMBL/GenBank/DDBJ whole genome shotgun (WGS) entry which is preliminary data.</text>
</comment>
<gene>
    <name evidence="1" type="ORF">JJB07_21560</name>
</gene>
<dbReference type="EMBL" id="JAEQNB010000009">
    <property type="protein sequence ID" value="MBL0389184.1"/>
    <property type="molecule type" value="Genomic_DNA"/>
</dbReference>
<proteinExistence type="predicted"/>
<evidence type="ECO:0000313" key="1">
    <source>
        <dbReference type="EMBL" id="MBL0389184.1"/>
    </source>
</evidence>
<dbReference type="RefSeq" id="WP_201638187.1">
    <property type="nucleotide sequence ID" value="NZ_JAEQNB010000009.1"/>
</dbReference>
<dbReference type="InterPro" id="IPR027417">
    <property type="entry name" value="P-loop_NTPase"/>
</dbReference>
<protein>
    <submittedName>
        <fullName evidence="1">AAA family ATPase</fullName>
    </submittedName>
</protein>
<dbReference type="SUPFAM" id="SSF52540">
    <property type="entry name" value="P-loop containing nucleoside triphosphate hydrolases"/>
    <property type="match status" value="1"/>
</dbReference>
<accession>A0ABS1JFX4</accession>
<dbReference type="PANTHER" id="PTHR37807">
    <property type="entry name" value="OS07G0160300 PROTEIN"/>
    <property type="match status" value="1"/>
</dbReference>